<keyword evidence="2" id="KW-0472">Membrane</keyword>
<dbReference type="EMBL" id="CAEY01001893">
    <property type="status" value="NOT_ANNOTATED_CDS"/>
    <property type="molecule type" value="Genomic_DNA"/>
</dbReference>
<dbReference type="EnsemblMetazoa" id="tetur07g07070.1">
    <property type="protein sequence ID" value="tetur07g07070.1"/>
    <property type="gene ID" value="tetur07g07070"/>
</dbReference>
<feature type="transmembrane region" description="Helical" evidence="2">
    <location>
        <begin position="97"/>
        <end position="117"/>
    </location>
</feature>
<reference evidence="4" key="1">
    <citation type="submission" date="2011-08" db="EMBL/GenBank/DDBJ databases">
        <authorList>
            <person name="Rombauts S."/>
        </authorList>
    </citation>
    <scope>NUCLEOTIDE SEQUENCE</scope>
    <source>
        <strain evidence="4">London</strain>
    </source>
</reference>
<reference evidence="3" key="2">
    <citation type="submission" date="2015-06" db="UniProtKB">
        <authorList>
            <consortium name="EnsemblMetazoa"/>
        </authorList>
    </citation>
    <scope>IDENTIFICATION</scope>
</reference>
<dbReference type="HOGENOM" id="CLU_1322418_0_0_1"/>
<evidence type="ECO:0000313" key="4">
    <source>
        <dbReference type="Proteomes" id="UP000015104"/>
    </source>
</evidence>
<keyword evidence="2" id="KW-0812">Transmembrane</keyword>
<dbReference type="AlphaFoldDB" id="T1KA30"/>
<feature type="transmembrane region" description="Helical" evidence="2">
    <location>
        <begin position="66"/>
        <end position="85"/>
    </location>
</feature>
<dbReference type="Proteomes" id="UP000015104">
    <property type="component" value="Unassembled WGS sequence"/>
</dbReference>
<feature type="transmembrane region" description="Helical" evidence="2">
    <location>
        <begin position="39"/>
        <end position="59"/>
    </location>
</feature>
<accession>T1KA30</accession>
<keyword evidence="4" id="KW-1185">Reference proteome</keyword>
<name>T1KA30_TETUR</name>
<organism evidence="3 4">
    <name type="scientific">Tetranychus urticae</name>
    <name type="common">Two-spotted spider mite</name>
    <dbReference type="NCBI Taxonomy" id="32264"/>
    <lineage>
        <taxon>Eukaryota</taxon>
        <taxon>Metazoa</taxon>
        <taxon>Ecdysozoa</taxon>
        <taxon>Arthropoda</taxon>
        <taxon>Chelicerata</taxon>
        <taxon>Arachnida</taxon>
        <taxon>Acari</taxon>
        <taxon>Acariformes</taxon>
        <taxon>Trombidiformes</taxon>
        <taxon>Prostigmata</taxon>
        <taxon>Eleutherengona</taxon>
        <taxon>Raphignathae</taxon>
        <taxon>Tetranychoidea</taxon>
        <taxon>Tetranychidae</taxon>
        <taxon>Tetranychus</taxon>
    </lineage>
</organism>
<keyword evidence="2" id="KW-1133">Transmembrane helix</keyword>
<protein>
    <submittedName>
        <fullName evidence="3">Uncharacterized protein</fullName>
    </submittedName>
</protein>
<evidence type="ECO:0000256" key="2">
    <source>
        <dbReference type="SAM" id="Phobius"/>
    </source>
</evidence>
<sequence length="208" mass="23283">MLDFLVAWTVHAMAFFKSKIDEDNDVTRENQKYKTHNHFFLFTGLYIGAATLIGLWGILKENISTIFGFLCLFAIGFVFEITGAFKSNDEDVRKLKFVSVSLEPVLMVLSLGFTLMIRSAEKRLASLPIYRQTMAESRRNSLTGSEIGASPTMEIANQQESGHDNPNLDLQDEPNAQQQSSNNNNNNNDSRGVATLPVKQESFLKPPS</sequence>
<feature type="region of interest" description="Disordered" evidence="1">
    <location>
        <begin position="157"/>
        <end position="208"/>
    </location>
</feature>
<feature type="compositionally biased region" description="Low complexity" evidence="1">
    <location>
        <begin position="175"/>
        <end position="190"/>
    </location>
</feature>
<proteinExistence type="predicted"/>
<evidence type="ECO:0000256" key="1">
    <source>
        <dbReference type="SAM" id="MobiDB-lite"/>
    </source>
</evidence>
<evidence type="ECO:0000313" key="3">
    <source>
        <dbReference type="EnsemblMetazoa" id="tetur07g07070.1"/>
    </source>
</evidence>